<sequence length="358" mass="38903">MRILPRLDKQPLINTTTPEACAPSSKLAELFTTIDVNGLGFLTECEYCDGPHSTAHPCFLGTQRRMLYSVSSVCRGANTHLSSRQAGYGHVIETNCFVSCRATFVSGTCFLSRGKRGPLSVSCKISPGVVGPLGSYARESRETSSSLSLSPSLVTDFVFSVLLCAGLPRPLAIAFSRQKSVQTFAIPPILASKRDPVLTASINRCYPTVRKRQTACPTLVSRSIACMNRNTAASNLSASTTNHAAQHDLLEVMGCSEMCSRDELSCALNLHSLIVDIPPLSKHPTLKTGRLQAFSSRRVFETWKKRLGTERRVYDHPPHIARSLQMHYSPNLPTSPFISVTAQPKGSETGFLGRGDGV</sequence>
<name>A0AAW0GDZ5_9APHY</name>
<proteinExistence type="predicted"/>
<dbReference type="Proteomes" id="UP001385951">
    <property type="component" value="Unassembled WGS sequence"/>
</dbReference>
<accession>A0AAW0GDZ5</accession>
<dbReference type="EMBL" id="JASBNA010000012">
    <property type="protein sequence ID" value="KAK7687841.1"/>
    <property type="molecule type" value="Genomic_DNA"/>
</dbReference>
<comment type="caution">
    <text evidence="1">The sequence shown here is derived from an EMBL/GenBank/DDBJ whole genome shotgun (WGS) entry which is preliminary data.</text>
</comment>
<reference evidence="1 2" key="1">
    <citation type="submission" date="2022-09" db="EMBL/GenBank/DDBJ databases">
        <authorList>
            <person name="Palmer J.M."/>
        </authorList>
    </citation>
    <scope>NUCLEOTIDE SEQUENCE [LARGE SCALE GENOMIC DNA]</scope>
    <source>
        <strain evidence="1 2">DSM 7382</strain>
    </source>
</reference>
<keyword evidence="2" id="KW-1185">Reference proteome</keyword>
<dbReference type="AlphaFoldDB" id="A0AAW0GDZ5"/>
<protein>
    <recommendedName>
        <fullName evidence="3">EF-hand domain-containing protein</fullName>
    </recommendedName>
</protein>
<gene>
    <name evidence="1" type="ORF">QCA50_009060</name>
</gene>
<evidence type="ECO:0008006" key="3">
    <source>
        <dbReference type="Google" id="ProtNLM"/>
    </source>
</evidence>
<evidence type="ECO:0000313" key="1">
    <source>
        <dbReference type="EMBL" id="KAK7687841.1"/>
    </source>
</evidence>
<organism evidence="1 2">
    <name type="scientific">Cerrena zonata</name>
    <dbReference type="NCBI Taxonomy" id="2478898"/>
    <lineage>
        <taxon>Eukaryota</taxon>
        <taxon>Fungi</taxon>
        <taxon>Dikarya</taxon>
        <taxon>Basidiomycota</taxon>
        <taxon>Agaricomycotina</taxon>
        <taxon>Agaricomycetes</taxon>
        <taxon>Polyporales</taxon>
        <taxon>Cerrenaceae</taxon>
        <taxon>Cerrena</taxon>
    </lineage>
</organism>
<evidence type="ECO:0000313" key="2">
    <source>
        <dbReference type="Proteomes" id="UP001385951"/>
    </source>
</evidence>